<feature type="active site" description="S-selanylcysteine intermediate" evidence="2">
    <location>
        <position position="98"/>
    </location>
</feature>
<dbReference type="Gene3D" id="3.40.250.10">
    <property type="entry name" value="Rhodanese-like domain"/>
    <property type="match status" value="1"/>
</dbReference>
<dbReference type="NCBIfam" id="NF008750">
    <property type="entry name" value="PRK11784.1-2"/>
    <property type="match status" value="1"/>
</dbReference>
<dbReference type="EMBL" id="JAPFCC010000001">
    <property type="protein sequence ID" value="MCW7551459.1"/>
    <property type="molecule type" value="Genomic_DNA"/>
</dbReference>
<protein>
    <recommendedName>
        <fullName evidence="2">tRNA 2-selenouridine synthase</fullName>
        <ecNumber evidence="2">2.9.1.3</ecNumber>
    </recommendedName>
</protein>
<comment type="function">
    <text evidence="2">Involved in the post-transcriptional modification of the uridine at the wobble position (U34) of tRNA(Lys), tRNA(Glu) and tRNA(Gln). Catalyzes the conversion of 2-thiouridine (S2U-RNA) to 2-selenouridine (Se2U-RNA). Acts in a two-step process involving geranylation of 2-thiouridine (S2U) to S-geranyl-2-thiouridine (geS2U) and subsequent selenation of the latter derivative to 2-selenouridine (Se2U) in the tRNA chain.</text>
</comment>
<dbReference type="PROSITE" id="PS50206">
    <property type="entry name" value="RHODANESE_3"/>
    <property type="match status" value="1"/>
</dbReference>
<accession>A0ABT3MQY6</accession>
<dbReference type="InterPro" id="IPR017582">
    <property type="entry name" value="SelU"/>
</dbReference>
<dbReference type="RefSeq" id="WP_262566513.1">
    <property type="nucleotide sequence ID" value="NZ_JAPFCC010000001.1"/>
</dbReference>
<dbReference type="InterPro" id="IPR027417">
    <property type="entry name" value="P-loop_NTPase"/>
</dbReference>
<dbReference type="GO" id="GO:0016740">
    <property type="term" value="F:transferase activity"/>
    <property type="evidence" value="ECO:0007669"/>
    <property type="project" value="UniProtKB-KW"/>
</dbReference>
<comment type="catalytic activity">
    <reaction evidence="2">
        <text>5-methylaminomethyl-2-thiouridine(34) in tRNA + (2E)-geranyl diphosphate = 5-methylaminomethyl-S-(2E)-geranyl-thiouridine(34) in tRNA + diphosphate</text>
        <dbReference type="Rhea" id="RHEA:14085"/>
        <dbReference type="Rhea" id="RHEA-COMP:10195"/>
        <dbReference type="Rhea" id="RHEA-COMP:14654"/>
        <dbReference type="ChEBI" id="CHEBI:33019"/>
        <dbReference type="ChEBI" id="CHEBI:58057"/>
        <dbReference type="ChEBI" id="CHEBI:74455"/>
        <dbReference type="ChEBI" id="CHEBI:140632"/>
    </reaction>
</comment>
<evidence type="ECO:0000259" key="3">
    <source>
        <dbReference type="PROSITE" id="PS50206"/>
    </source>
</evidence>
<evidence type="ECO:0000256" key="1">
    <source>
        <dbReference type="ARBA" id="ARBA00023266"/>
    </source>
</evidence>
<comment type="catalytic activity">
    <reaction evidence="2">
        <text>5-methylaminomethyl-2-thiouridine(34) in tRNA + selenophosphate + (2E)-geranyl diphosphate + H2O + H(+) = 5-methylaminomethyl-2-selenouridine(34) in tRNA + (2E)-thiogeraniol + phosphate + diphosphate</text>
        <dbReference type="Rhea" id="RHEA:42716"/>
        <dbReference type="Rhea" id="RHEA-COMP:10195"/>
        <dbReference type="Rhea" id="RHEA-COMP:10196"/>
        <dbReference type="ChEBI" id="CHEBI:15377"/>
        <dbReference type="ChEBI" id="CHEBI:15378"/>
        <dbReference type="ChEBI" id="CHEBI:16144"/>
        <dbReference type="ChEBI" id="CHEBI:33019"/>
        <dbReference type="ChEBI" id="CHEBI:43474"/>
        <dbReference type="ChEBI" id="CHEBI:58057"/>
        <dbReference type="ChEBI" id="CHEBI:74455"/>
        <dbReference type="ChEBI" id="CHEBI:82743"/>
        <dbReference type="ChEBI" id="CHEBI:143703"/>
        <dbReference type="EC" id="2.9.1.3"/>
    </reaction>
</comment>
<organism evidence="4 5">
    <name type="scientific">Endozoicomonas gorgoniicola</name>
    <dbReference type="NCBI Taxonomy" id="1234144"/>
    <lineage>
        <taxon>Bacteria</taxon>
        <taxon>Pseudomonadati</taxon>
        <taxon>Pseudomonadota</taxon>
        <taxon>Gammaproteobacteria</taxon>
        <taxon>Oceanospirillales</taxon>
        <taxon>Endozoicomonadaceae</taxon>
        <taxon>Endozoicomonas</taxon>
    </lineage>
</organism>
<comment type="catalytic activity">
    <reaction evidence="2">
        <text>5-methylaminomethyl-S-(2E)-geranyl-thiouridine(34) in tRNA + selenophosphate + H(+) = 5-methylaminomethyl-2-(Se-phospho)selenouridine(34) in tRNA + (2E)-thiogeraniol</text>
        <dbReference type="Rhea" id="RHEA:60172"/>
        <dbReference type="Rhea" id="RHEA-COMP:14654"/>
        <dbReference type="Rhea" id="RHEA-COMP:15523"/>
        <dbReference type="ChEBI" id="CHEBI:15378"/>
        <dbReference type="ChEBI" id="CHEBI:16144"/>
        <dbReference type="ChEBI" id="CHEBI:140632"/>
        <dbReference type="ChEBI" id="CHEBI:143702"/>
        <dbReference type="ChEBI" id="CHEBI:143703"/>
    </reaction>
</comment>
<proteinExistence type="inferred from homology"/>
<keyword evidence="5" id="KW-1185">Reference proteome</keyword>
<keyword evidence="1 2" id="KW-0711">Selenium</keyword>
<dbReference type="NCBIfam" id="TIGR03167">
    <property type="entry name" value="tRNA_sel_U_synt"/>
    <property type="match status" value="1"/>
</dbReference>
<feature type="domain" description="Rhodanese" evidence="3">
    <location>
        <begin position="15"/>
        <end position="138"/>
    </location>
</feature>
<dbReference type="Proteomes" id="UP001209854">
    <property type="component" value="Unassembled WGS sequence"/>
</dbReference>
<dbReference type="SMART" id="SM00450">
    <property type="entry name" value="RHOD"/>
    <property type="match status" value="1"/>
</dbReference>
<evidence type="ECO:0000313" key="4">
    <source>
        <dbReference type="EMBL" id="MCW7551459.1"/>
    </source>
</evidence>
<sequence>MSQTRSDTDDFKILFLNDTPLMDVRAPVEFEQGAFPTAQNVPLLDNHQRELIGTRYKQEGQDAAFALGYELATDDVRKARLQSWKAFTDQHPEGYLYCFRGGQRSHLAQAWLKEAGVNYPLIKGGYKALRRFLIDELEASVETCSFVTLSGKTGTGKTRLLQKISDSIDLEGLANHRGSSFGRRCGGQPTQINFENRLSIALLKHLNQKSGHPALLEDESKLIGRCSLSQPMRDKMQQSPIILLETSVEERVEVGLQEYVRDNLADFIRVYGEESGFEQFSEGLTGSLYRIRRRLGGARYQALTNLLDSALQNHRDNNDINGYRPIIASLLTEYYDPMYEYQLEQKQGKVIFSGNYNDILEAYPELIRNLYT</sequence>
<gene>
    <name evidence="4" type="primary">mnmH</name>
    <name evidence="2" type="synonym">selU</name>
    <name evidence="4" type="ORF">NX722_02140</name>
</gene>
<comment type="similarity">
    <text evidence="2">Belongs to the SelU family.</text>
</comment>
<dbReference type="Pfam" id="PF00581">
    <property type="entry name" value="Rhodanese"/>
    <property type="match status" value="1"/>
</dbReference>
<comment type="caution">
    <text evidence="4">The sequence shown here is derived from an EMBL/GenBank/DDBJ whole genome shotgun (WGS) entry which is preliminary data.</text>
</comment>
<reference evidence="4 5" key="1">
    <citation type="submission" date="2022-10" db="EMBL/GenBank/DDBJ databases">
        <title>High-quality genome sequences of two octocoral-associated bacteria, Endozoicomonas euniceicola EF212 and Endozoicomonas gorgoniicola PS125.</title>
        <authorList>
            <person name="Chiou Y.-J."/>
            <person name="Chen Y.-H."/>
        </authorList>
    </citation>
    <scope>NUCLEOTIDE SEQUENCE [LARGE SCALE GENOMIC DNA]</scope>
    <source>
        <strain evidence="4 5">PS125</strain>
    </source>
</reference>
<dbReference type="NCBIfam" id="NF008751">
    <property type="entry name" value="PRK11784.1-3"/>
    <property type="match status" value="1"/>
</dbReference>
<comment type="catalytic activity">
    <reaction evidence="2">
        <text>5-methylaminomethyl-2-(Se-phospho)selenouridine(34) in tRNA + H2O = 5-methylaminomethyl-2-selenouridine(34) in tRNA + phosphate</text>
        <dbReference type="Rhea" id="RHEA:60176"/>
        <dbReference type="Rhea" id="RHEA-COMP:10196"/>
        <dbReference type="Rhea" id="RHEA-COMP:15523"/>
        <dbReference type="ChEBI" id="CHEBI:15377"/>
        <dbReference type="ChEBI" id="CHEBI:43474"/>
        <dbReference type="ChEBI" id="CHEBI:82743"/>
        <dbReference type="ChEBI" id="CHEBI:143702"/>
    </reaction>
</comment>
<dbReference type="InterPro" id="IPR036873">
    <property type="entry name" value="Rhodanese-like_dom_sf"/>
</dbReference>
<evidence type="ECO:0000313" key="5">
    <source>
        <dbReference type="Proteomes" id="UP001209854"/>
    </source>
</evidence>
<dbReference type="InterPro" id="IPR058840">
    <property type="entry name" value="AAA_SelU"/>
</dbReference>
<dbReference type="Pfam" id="PF26341">
    <property type="entry name" value="AAA_SelU"/>
    <property type="match status" value="1"/>
</dbReference>
<dbReference type="SUPFAM" id="SSF52821">
    <property type="entry name" value="Rhodanese/Cell cycle control phosphatase"/>
    <property type="match status" value="1"/>
</dbReference>
<evidence type="ECO:0000256" key="2">
    <source>
        <dbReference type="HAMAP-Rule" id="MF_01622"/>
    </source>
</evidence>
<dbReference type="PANTHER" id="PTHR30401:SF0">
    <property type="entry name" value="TRNA 2-SELENOURIDINE SYNTHASE"/>
    <property type="match status" value="1"/>
</dbReference>
<keyword evidence="2 4" id="KW-0808">Transferase</keyword>
<dbReference type="SUPFAM" id="SSF52540">
    <property type="entry name" value="P-loop containing nucleoside triphosphate hydrolases"/>
    <property type="match status" value="1"/>
</dbReference>
<dbReference type="PANTHER" id="PTHR30401">
    <property type="entry name" value="TRNA 2-SELENOURIDINE SYNTHASE"/>
    <property type="match status" value="1"/>
</dbReference>
<comment type="subunit">
    <text evidence="2">Monomer.</text>
</comment>
<dbReference type="InterPro" id="IPR001763">
    <property type="entry name" value="Rhodanese-like_dom"/>
</dbReference>
<dbReference type="HAMAP" id="MF_01622">
    <property type="entry name" value="tRNA_sel_U_synth"/>
    <property type="match status" value="1"/>
</dbReference>
<dbReference type="EC" id="2.9.1.3" evidence="2"/>
<name>A0ABT3MQY6_9GAMM</name>